<evidence type="ECO:0000256" key="2">
    <source>
        <dbReference type="ARBA" id="ARBA00022692"/>
    </source>
</evidence>
<keyword evidence="9" id="KW-1185">Reference proteome</keyword>
<dbReference type="Proteomes" id="UP001575105">
    <property type="component" value="Unassembled WGS sequence"/>
</dbReference>
<keyword evidence="4 6" id="KW-0472">Membrane</keyword>
<protein>
    <submittedName>
        <fullName evidence="8">Mechanosensitive ion channel family protein</fullName>
    </submittedName>
</protein>
<evidence type="ECO:0000259" key="7">
    <source>
        <dbReference type="Pfam" id="PF00924"/>
    </source>
</evidence>
<reference evidence="8 9" key="1">
    <citation type="submission" date="2024-08" db="EMBL/GenBank/DDBJ databases">
        <title>Whole-genome sequencing of halo(alkali)philic microorganisms from hypersaline lakes.</title>
        <authorList>
            <person name="Sorokin D.Y."/>
            <person name="Merkel A.Y."/>
            <person name="Messina E."/>
            <person name="Yakimov M."/>
        </authorList>
    </citation>
    <scope>NUCLEOTIDE SEQUENCE [LARGE SCALE GENOMIC DNA]</scope>
    <source>
        <strain evidence="8 9">AB-hyl4</strain>
    </source>
</reference>
<dbReference type="PANTHER" id="PTHR30414">
    <property type="entry name" value="MINICONDUCTANCE MECHANOSENSITIVE CHANNEL YBDG"/>
    <property type="match status" value="1"/>
</dbReference>
<dbReference type="PANTHER" id="PTHR30414:SF0">
    <property type="entry name" value="MINICONDUCTANCE MECHANOSENSITIVE CHANNEL YBDG"/>
    <property type="match status" value="1"/>
</dbReference>
<dbReference type="SUPFAM" id="SSF50182">
    <property type="entry name" value="Sm-like ribonucleoproteins"/>
    <property type="match status" value="1"/>
</dbReference>
<dbReference type="Gene3D" id="2.30.30.60">
    <property type="match status" value="1"/>
</dbReference>
<evidence type="ECO:0000313" key="8">
    <source>
        <dbReference type="EMBL" id="MFA9477251.1"/>
    </source>
</evidence>
<dbReference type="InterPro" id="IPR006685">
    <property type="entry name" value="MscS_channel_2nd"/>
</dbReference>
<gene>
    <name evidence="8" type="ORF">ACERK3_02970</name>
</gene>
<accession>A0ABV4U3A0</accession>
<comment type="caution">
    <text evidence="8">The sequence shown here is derived from an EMBL/GenBank/DDBJ whole genome shotgun (WGS) entry which is preliminary data.</text>
</comment>
<feature type="compositionally biased region" description="Polar residues" evidence="5">
    <location>
        <begin position="1"/>
        <end position="15"/>
    </location>
</feature>
<dbReference type="Pfam" id="PF00924">
    <property type="entry name" value="MS_channel_2nd"/>
    <property type="match status" value="1"/>
</dbReference>
<proteinExistence type="predicted"/>
<feature type="transmembrane region" description="Helical" evidence="6">
    <location>
        <begin position="104"/>
        <end position="124"/>
    </location>
</feature>
<evidence type="ECO:0000313" key="9">
    <source>
        <dbReference type="Proteomes" id="UP001575105"/>
    </source>
</evidence>
<evidence type="ECO:0000256" key="5">
    <source>
        <dbReference type="SAM" id="MobiDB-lite"/>
    </source>
</evidence>
<dbReference type="InterPro" id="IPR023408">
    <property type="entry name" value="MscS_beta-dom_sf"/>
</dbReference>
<dbReference type="InterPro" id="IPR030192">
    <property type="entry name" value="YbdG"/>
</dbReference>
<dbReference type="RefSeq" id="WP_425344176.1">
    <property type="nucleotide sequence ID" value="NZ_JBGUBD010000002.1"/>
</dbReference>
<evidence type="ECO:0000256" key="4">
    <source>
        <dbReference type="ARBA" id="ARBA00023136"/>
    </source>
</evidence>
<feature type="region of interest" description="Disordered" evidence="5">
    <location>
        <begin position="1"/>
        <end position="22"/>
    </location>
</feature>
<feature type="domain" description="Mechanosensitive ion channel MscS" evidence="7">
    <location>
        <begin position="217"/>
        <end position="285"/>
    </location>
</feature>
<sequence length="463" mass="52203">MSDTNTADQTAQPDATNAADEVGVASRQEELHEAIGQLTESSVAWLADYPWAQSLIVITVVVFLAWAVHLIVRRYVITLIGLLMGRVPNWWAGVVRDQKVFHRLVPLVPIIIIHSGVAFVPHLSAEVVGFVQRLTLAIIVLLIARAFAGVLTTINVIYSRYPISNGRPIKGYLQVVKVVLYIAAGILIVAALMNESPLIFLTGLGAMSAIIMLIFRDTLLSFVAGIQLVNNDLVRVGDWIEMPQFDADGDVLDIQLNVVRVRNWDKTITSIPTHKFLEHSFKNWRGMFEAGGRRIKRPVYVDMTTIRFLTEDEIRKFSRFLLLKDYIKQKTQELDTYNQTHCPEDHADVIANARHLTNVGTFRAYICEYLRNHPLVNQDMTMLVRQLDPGPHGLPIELFVYIKDTRFVVYEGAQSDIFDHILAIAYEFGLRVFQEPTGHDLRQLRPTRRRAAIAADATQGNGV</sequence>
<feature type="transmembrane region" description="Helical" evidence="6">
    <location>
        <begin position="171"/>
        <end position="192"/>
    </location>
</feature>
<feature type="transmembrane region" description="Helical" evidence="6">
    <location>
        <begin position="136"/>
        <end position="159"/>
    </location>
</feature>
<evidence type="ECO:0000256" key="1">
    <source>
        <dbReference type="ARBA" id="ARBA00004370"/>
    </source>
</evidence>
<comment type="subcellular location">
    <subcellularLocation>
        <location evidence="1">Membrane</location>
    </subcellularLocation>
</comment>
<dbReference type="EMBL" id="JBGUBD010000002">
    <property type="protein sequence ID" value="MFA9477251.1"/>
    <property type="molecule type" value="Genomic_DNA"/>
</dbReference>
<dbReference type="InterPro" id="IPR010920">
    <property type="entry name" value="LSM_dom_sf"/>
</dbReference>
<organism evidence="8 9">
    <name type="scientific">Natronomicrosphaera hydrolytica</name>
    <dbReference type="NCBI Taxonomy" id="3242702"/>
    <lineage>
        <taxon>Bacteria</taxon>
        <taxon>Pseudomonadati</taxon>
        <taxon>Planctomycetota</taxon>
        <taxon>Phycisphaerae</taxon>
        <taxon>Phycisphaerales</taxon>
        <taxon>Phycisphaeraceae</taxon>
        <taxon>Natronomicrosphaera</taxon>
    </lineage>
</organism>
<feature type="transmembrane region" description="Helical" evidence="6">
    <location>
        <begin position="51"/>
        <end position="72"/>
    </location>
</feature>
<evidence type="ECO:0000256" key="6">
    <source>
        <dbReference type="SAM" id="Phobius"/>
    </source>
</evidence>
<keyword evidence="3 6" id="KW-1133">Transmembrane helix</keyword>
<evidence type="ECO:0000256" key="3">
    <source>
        <dbReference type="ARBA" id="ARBA00022989"/>
    </source>
</evidence>
<feature type="transmembrane region" description="Helical" evidence="6">
    <location>
        <begin position="198"/>
        <end position="215"/>
    </location>
</feature>
<keyword evidence="2 6" id="KW-0812">Transmembrane</keyword>
<name>A0ABV4U3A0_9BACT</name>